<evidence type="ECO:0000313" key="3">
    <source>
        <dbReference type="Proteomes" id="UP001238163"/>
    </source>
</evidence>
<dbReference type="Gene3D" id="1.50.10.20">
    <property type="match status" value="1"/>
</dbReference>
<keyword evidence="1" id="KW-0472">Membrane</keyword>
<evidence type="ECO:0000256" key="1">
    <source>
        <dbReference type="SAM" id="Phobius"/>
    </source>
</evidence>
<organism evidence="2 3">
    <name type="scientific">Oligosphaera ethanolica</name>
    <dbReference type="NCBI Taxonomy" id="760260"/>
    <lineage>
        <taxon>Bacteria</taxon>
        <taxon>Pseudomonadati</taxon>
        <taxon>Lentisphaerota</taxon>
        <taxon>Oligosphaeria</taxon>
        <taxon>Oligosphaerales</taxon>
        <taxon>Oligosphaeraceae</taxon>
        <taxon>Oligosphaera</taxon>
    </lineage>
</organism>
<comment type="caution">
    <text evidence="2">The sequence shown here is derived from an EMBL/GenBank/DDBJ whole genome shotgun (WGS) entry which is preliminary data.</text>
</comment>
<protein>
    <recommendedName>
        <fullName evidence="4">Squalene cyclase C-terminal domain-containing protein</fullName>
    </recommendedName>
</protein>
<keyword evidence="1" id="KW-1133">Transmembrane helix</keyword>
<dbReference type="Proteomes" id="UP001238163">
    <property type="component" value="Unassembled WGS sequence"/>
</dbReference>
<evidence type="ECO:0000313" key="2">
    <source>
        <dbReference type="EMBL" id="MDQ0289526.1"/>
    </source>
</evidence>
<dbReference type="AlphaFoldDB" id="A0AAE4AND9"/>
<dbReference type="EMBL" id="JAUSVL010000001">
    <property type="protein sequence ID" value="MDQ0289526.1"/>
    <property type="molecule type" value="Genomic_DNA"/>
</dbReference>
<evidence type="ECO:0008006" key="4">
    <source>
        <dbReference type="Google" id="ProtNLM"/>
    </source>
</evidence>
<proteinExistence type="predicted"/>
<dbReference type="SUPFAM" id="SSF48239">
    <property type="entry name" value="Terpenoid cyclases/Protein prenyltransferases"/>
    <property type="match status" value="1"/>
</dbReference>
<keyword evidence="1" id="KW-0812">Transmembrane</keyword>
<accession>A0AAE4AND9</accession>
<feature type="transmembrane region" description="Helical" evidence="1">
    <location>
        <begin position="27"/>
        <end position="48"/>
    </location>
</feature>
<name>A0AAE4AND9_9BACT</name>
<keyword evidence="3" id="KW-1185">Reference proteome</keyword>
<dbReference type="RefSeq" id="WP_307260960.1">
    <property type="nucleotide sequence ID" value="NZ_JAUSVL010000001.1"/>
</dbReference>
<reference evidence="2" key="1">
    <citation type="submission" date="2023-07" db="EMBL/GenBank/DDBJ databases">
        <title>Genomic Encyclopedia of Type Strains, Phase IV (KMG-IV): sequencing the most valuable type-strain genomes for metagenomic binning, comparative biology and taxonomic classification.</title>
        <authorList>
            <person name="Goeker M."/>
        </authorList>
    </citation>
    <scope>NUCLEOTIDE SEQUENCE</scope>
    <source>
        <strain evidence="2">DSM 24202</strain>
    </source>
</reference>
<sequence length="509" mass="56587">MSEEQQVLLDHDAALAEYQHRKMVESMMGPIISLVVHALMMGSLILFYDAEAKAPMSSVELEMKELEVKELDPKTMEELEKLEDIAQEMVPTVEKPTISTDEMVDVSSVADFSDAMASTDDNMDFSDVLNVRANDSPLKLSSLYGGRSNEGRQKTLKKFGGSDVTESAVLRALRWLKKTQNADGSWAPGEKEAMTGLGLLTFLAHGETPMSEEFGPTVQKAMQYLAGQVDKWPAKVTDKKWPDTFSYSNGIVAYALSEGYGLTKIPFLKPAMEKSLAYVVDGQLRNGGYSYGYNPDGKWDMSVAGWQYQAMKAGYVAGADVPGLEKAIEKGLGFMEKVSFSKVNNRFGYNVPGNGSDGLQGAGTFCLQLLGSGDSFAAKAGVKFISEKCTVVWNNPKRKIEAAHANPIYAWYYQTQVMFHAGKTSWKNWNDVCAPQMIKYQHQEGYWECPNQDKGKFSCNYDKWYTTTLAALSLQVYYRYLPTYKMPKGIAKADKTTMEKLDDDLGLDL</sequence>
<dbReference type="InterPro" id="IPR008930">
    <property type="entry name" value="Terpenoid_cyclase/PrenylTrfase"/>
</dbReference>
<gene>
    <name evidence="2" type="ORF">J3R75_001633</name>
</gene>